<dbReference type="AlphaFoldDB" id="A0A1Y2IUN2"/>
<protein>
    <recommendedName>
        <fullName evidence="1">Amidohydrolase 3 domain-containing protein</fullName>
    </recommendedName>
</protein>
<dbReference type="Gene3D" id="2.30.40.10">
    <property type="entry name" value="Urease, subunit C, domain 1"/>
    <property type="match status" value="1"/>
</dbReference>
<accession>A0A1Y2IUN2</accession>
<sequence length="624" mass="68113">MSASKTSPQPRSTANASQTGGRQVVWTLVASAVAGLTAYYSSFSRQATSISTLPSSYALCADGQRIYTVDSSRPTVDCILVEKHSIAATGTLGEVQAFWDDYQNELIRKFYGNEPSAKKPLPVYNAPADAIIVPGLADAHAHIVQYGFKMQLRLDQARSLSELLDLLENHVRAHPPDPDTWIEAMGWDQTRWSDTDGTFPTSADLASRPSLASLPIALHRVDVHALWLSPKAVALTKAHLDGTFPDSVPGGEIVRDPTTGTPTGIFVDAAMSLVPIPKWSAAQMREYADRTVQDALAVGLTSIHDAATSVAEFELFQQMDEEGKLPIRVYAMVDSDRLSPEERKDIEIHDPSPAAHVRMRSVKLFTDGALGSWGAALLAPYSDKPDTRGIMRLPEDALSEQVREWWDKGWGVNVHAIGDRANKAVLDAFEQISRSATHQHEVAQRRPRIEHAQIMRVEDLKRSGQLGVLTSVQPTHATSDMWYAESRLGPERIKGAYAYQTLLQSSRDGVLPLGSDFPVEGINPLLGFYAAVARLDTEGKSPHGEGGWYPSERLTRAQALKGMTLDAAHASFAEDTLGSLMPGKRADFVVLDRDIMDESRPFADILEAKVKATVIDGKVAFGGI</sequence>
<dbReference type="Pfam" id="PF07969">
    <property type="entry name" value="Amidohydro_3"/>
    <property type="match status" value="1"/>
</dbReference>
<dbReference type="PANTHER" id="PTHR22642:SF2">
    <property type="entry name" value="PROTEIN LONG AFTER FAR-RED 3"/>
    <property type="match status" value="1"/>
</dbReference>
<dbReference type="InterPro" id="IPR032466">
    <property type="entry name" value="Metal_Hydrolase"/>
</dbReference>
<dbReference type="SUPFAM" id="SSF51556">
    <property type="entry name" value="Metallo-dependent hydrolases"/>
    <property type="match status" value="1"/>
</dbReference>
<dbReference type="STRING" id="1353009.A0A1Y2IUN2"/>
<dbReference type="Gene3D" id="3.20.20.140">
    <property type="entry name" value="Metal-dependent hydrolases"/>
    <property type="match status" value="1"/>
</dbReference>
<dbReference type="Proteomes" id="UP000193067">
    <property type="component" value="Unassembled WGS sequence"/>
</dbReference>
<dbReference type="EMBL" id="KZ084099">
    <property type="protein sequence ID" value="OSD03652.1"/>
    <property type="molecule type" value="Genomic_DNA"/>
</dbReference>
<name>A0A1Y2IUN2_TRAC3</name>
<dbReference type="InterPro" id="IPR013108">
    <property type="entry name" value="Amidohydro_3"/>
</dbReference>
<feature type="domain" description="Amidohydrolase 3" evidence="1">
    <location>
        <begin position="131"/>
        <end position="620"/>
    </location>
</feature>
<gene>
    <name evidence="2" type="ORF">PYCCODRAFT_1434041</name>
</gene>
<dbReference type="OrthoDB" id="3501663at2759"/>
<dbReference type="CDD" id="cd01300">
    <property type="entry name" value="YtcJ_like"/>
    <property type="match status" value="1"/>
</dbReference>
<dbReference type="InterPro" id="IPR033932">
    <property type="entry name" value="YtcJ-like"/>
</dbReference>
<dbReference type="InterPro" id="IPR011059">
    <property type="entry name" value="Metal-dep_hydrolase_composite"/>
</dbReference>
<evidence type="ECO:0000313" key="2">
    <source>
        <dbReference type="EMBL" id="OSD03652.1"/>
    </source>
</evidence>
<dbReference type="SUPFAM" id="SSF51338">
    <property type="entry name" value="Composite domain of metallo-dependent hydrolases"/>
    <property type="match status" value="1"/>
</dbReference>
<dbReference type="GO" id="GO:0016810">
    <property type="term" value="F:hydrolase activity, acting on carbon-nitrogen (but not peptide) bonds"/>
    <property type="evidence" value="ECO:0007669"/>
    <property type="project" value="InterPro"/>
</dbReference>
<keyword evidence="3" id="KW-1185">Reference proteome</keyword>
<evidence type="ECO:0000313" key="3">
    <source>
        <dbReference type="Proteomes" id="UP000193067"/>
    </source>
</evidence>
<dbReference type="Gene3D" id="3.10.310.70">
    <property type="match status" value="1"/>
</dbReference>
<reference evidence="2 3" key="1">
    <citation type="journal article" date="2015" name="Biotechnol. Biofuels">
        <title>Enhanced degradation of softwood versus hardwood by the white-rot fungus Pycnoporus coccineus.</title>
        <authorList>
            <person name="Couturier M."/>
            <person name="Navarro D."/>
            <person name="Chevret D."/>
            <person name="Henrissat B."/>
            <person name="Piumi F."/>
            <person name="Ruiz-Duenas F.J."/>
            <person name="Martinez A.T."/>
            <person name="Grigoriev I.V."/>
            <person name="Riley R."/>
            <person name="Lipzen A."/>
            <person name="Berrin J.G."/>
            <person name="Master E.R."/>
            <person name="Rosso M.N."/>
        </authorList>
    </citation>
    <scope>NUCLEOTIDE SEQUENCE [LARGE SCALE GENOMIC DNA]</scope>
    <source>
        <strain evidence="2 3">BRFM310</strain>
    </source>
</reference>
<proteinExistence type="predicted"/>
<organism evidence="2 3">
    <name type="scientific">Trametes coccinea (strain BRFM310)</name>
    <name type="common">Pycnoporus coccineus</name>
    <dbReference type="NCBI Taxonomy" id="1353009"/>
    <lineage>
        <taxon>Eukaryota</taxon>
        <taxon>Fungi</taxon>
        <taxon>Dikarya</taxon>
        <taxon>Basidiomycota</taxon>
        <taxon>Agaricomycotina</taxon>
        <taxon>Agaricomycetes</taxon>
        <taxon>Polyporales</taxon>
        <taxon>Polyporaceae</taxon>
        <taxon>Trametes</taxon>
    </lineage>
</organism>
<evidence type="ECO:0000259" key="1">
    <source>
        <dbReference type="Pfam" id="PF07969"/>
    </source>
</evidence>
<dbReference type="PANTHER" id="PTHR22642">
    <property type="entry name" value="IMIDAZOLONEPROPIONASE"/>
    <property type="match status" value="1"/>
</dbReference>